<dbReference type="InterPro" id="IPR013341">
    <property type="entry name" value="Mandelate_racemase_N_dom"/>
</dbReference>
<dbReference type="CDD" id="cd03316">
    <property type="entry name" value="MR_like"/>
    <property type="match status" value="1"/>
</dbReference>
<dbReference type="SFLD" id="SFLDG00179">
    <property type="entry name" value="mandelate_racemase"/>
    <property type="match status" value="1"/>
</dbReference>
<protein>
    <submittedName>
        <fullName evidence="3">D-galactarolactone cycloisomerase</fullName>
    </submittedName>
</protein>
<keyword evidence="4" id="KW-1185">Reference proteome</keyword>
<dbReference type="GO" id="GO:0016829">
    <property type="term" value="F:lyase activity"/>
    <property type="evidence" value="ECO:0007669"/>
    <property type="project" value="UniProtKB-KW"/>
</dbReference>
<dbReference type="InterPro" id="IPR029017">
    <property type="entry name" value="Enolase-like_N"/>
</dbReference>
<dbReference type="PANTHER" id="PTHR48080:SF2">
    <property type="entry name" value="D-GALACTONATE DEHYDRATASE"/>
    <property type="match status" value="1"/>
</dbReference>
<dbReference type="OrthoDB" id="9775391at2"/>
<evidence type="ECO:0000256" key="1">
    <source>
        <dbReference type="ARBA" id="ARBA00023239"/>
    </source>
</evidence>
<dbReference type="InterPro" id="IPR029065">
    <property type="entry name" value="Enolase_C-like"/>
</dbReference>
<dbReference type="PANTHER" id="PTHR48080">
    <property type="entry name" value="D-GALACTONATE DEHYDRATASE-RELATED"/>
    <property type="match status" value="1"/>
</dbReference>
<reference evidence="3 4" key="1">
    <citation type="submission" date="2016-11" db="EMBL/GenBank/DDBJ databases">
        <authorList>
            <person name="Jaros S."/>
            <person name="Januszkiewicz K."/>
            <person name="Wedrychowicz H."/>
        </authorList>
    </citation>
    <scope>NUCLEOTIDE SEQUENCE [LARGE SCALE GENOMIC DNA]</scope>
    <source>
        <strain evidence="3 4">DSM 18119</strain>
    </source>
</reference>
<keyword evidence="1" id="KW-0456">Lyase</keyword>
<dbReference type="Pfam" id="PF13378">
    <property type="entry name" value="MR_MLE_C"/>
    <property type="match status" value="1"/>
</dbReference>
<feature type="domain" description="Mandelate racemase/muconate lactonizing enzyme C-terminal" evidence="2">
    <location>
        <begin position="174"/>
        <end position="270"/>
    </location>
</feature>
<dbReference type="InterPro" id="IPR034593">
    <property type="entry name" value="DgoD-like"/>
</dbReference>
<dbReference type="EMBL" id="FQUU01000027">
    <property type="protein sequence ID" value="SHF99574.1"/>
    <property type="molecule type" value="Genomic_DNA"/>
</dbReference>
<dbReference type="AlphaFoldDB" id="A0A1M5G7C8"/>
<proteinExistence type="predicted"/>
<evidence type="ECO:0000313" key="4">
    <source>
        <dbReference type="Proteomes" id="UP000184048"/>
    </source>
</evidence>
<evidence type="ECO:0000259" key="2">
    <source>
        <dbReference type="SMART" id="SM00922"/>
    </source>
</evidence>
<sequence>MCPELVTECNMQIQTVEVFVFKYDHHYRIGGHGDAPNRLPGTDYYFEKQWQHAYSRQTESCLVKITTNTGLVGWGEGQAPLVPEVPATLIARLFGPAIIGMDPCDPSAIYERLYHLNHVRGHTASFTIDAIAAIDMAVWDIKGQAAKQSIGQLLGTVYHSKLPLYVSGLRRSTLAERQALAKEKLAEGFRGVKIFIGDTVENTLQECAAIREAIGRDAELAFDAICRHDYDAAYAIGRGLDELKAAWFESPIDPEDVHGHSRLAKAIQTPIAIGEPLRTIREFEPWIREKAMKIAQPDLVRCGITGGWKIIEAAQANGLRIAPHLGVCTAIGVAATWQVTSVIQDPVSQEHQLDMFPVANKVLVNPLLVENGSAVVPGGYGLGISVDEDFVRAHSSDHWQITNKAVTRFDAAEQDQKIL</sequence>
<dbReference type="InterPro" id="IPR036849">
    <property type="entry name" value="Enolase-like_C_sf"/>
</dbReference>
<dbReference type="Gene3D" id="3.20.20.120">
    <property type="entry name" value="Enolase-like C-terminal domain"/>
    <property type="match status" value="1"/>
</dbReference>
<dbReference type="Pfam" id="PF02746">
    <property type="entry name" value="MR_MLE_N"/>
    <property type="match status" value="1"/>
</dbReference>
<dbReference type="SUPFAM" id="SSF51604">
    <property type="entry name" value="Enolase C-terminal domain-like"/>
    <property type="match status" value="1"/>
</dbReference>
<evidence type="ECO:0000313" key="3">
    <source>
        <dbReference type="EMBL" id="SHF99574.1"/>
    </source>
</evidence>
<dbReference type="STRING" id="1121884.SAMN02745131_04071"/>
<accession>A0A1M5G7C8</accession>
<gene>
    <name evidence="3" type="ORF">SAMN02745131_04071</name>
</gene>
<dbReference type="SFLD" id="SFLDS00001">
    <property type="entry name" value="Enolase"/>
    <property type="match status" value="1"/>
</dbReference>
<name>A0A1M5G7C8_9BACT</name>
<organism evidence="3 4">
    <name type="scientific">Flavisolibacter ginsengisoli DSM 18119</name>
    <dbReference type="NCBI Taxonomy" id="1121884"/>
    <lineage>
        <taxon>Bacteria</taxon>
        <taxon>Pseudomonadati</taxon>
        <taxon>Bacteroidota</taxon>
        <taxon>Chitinophagia</taxon>
        <taxon>Chitinophagales</taxon>
        <taxon>Chitinophagaceae</taxon>
        <taxon>Flavisolibacter</taxon>
    </lineage>
</organism>
<dbReference type="SUPFAM" id="SSF54826">
    <property type="entry name" value="Enolase N-terminal domain-like"/>
    <property type="match status" value="1"/>
</dbReference>
<dbReference type="SMART" id="SM00922">
    <property type="entry name" value="MR_MLE"/>
    <property type="match status" value="1"/>
</dbReference>
<dbReference type="GO" id="GO:0016854">
    <property type="term" value="F:racemase and epimerase activity"/>
    <property type="evidence" value="ECO:0007669"/>
    <property type="project" value="UniProtKB-ARBA"/>
</dbReference>
<keyword evidence="3" id="KW-0413">Isomerase</keyword>
<dbReference type="Gene3D" id="3.30.390.10">
    <property type="entry name" value="Enolase-like, N-terminal domain"/>
    <property type="match status" value="1"/>
</dbReference>
<dbReference type="Proteomes" id="UP000184048">
    <property type="component" value="Unassembled WGS sequence"/>
</dbReference>
<dbReference type="InterPro" id="IPR013342">
    <property type="entry name" value="Mandelate_racemase_C"/>
</dbReference>